<organism evidence="3 4">
    <name type="scientific">Phialemonium thermophilum</name>
    <dbReference type="NCBI Taxonomy" id="223376"/>
    <lineage>
        <taxon>Eukaryota</taxon>
        <taxon>Fungi</taxon>
        <taxon>Dikarya</taxon>
        <taxon>Ascomycota</taxon>
        <taxon>Pezizomycotina</taxon>
        <taxon>Sordariomycetes</taxon>
        <taxon>Sordariomycetidae</taxon>
        <taxon>Cephalothecales</taxon>
        <taxon>Cephalothecaceae</taxon>
        <taxon>Phialemonium</taxon>
    </lineage>
</organism>
<dbReference type="PANTHER" id="PTHR42080">
    <property type="entry name" value="SRR1 DOMAIN-CONTAINING PROTEIN"/>
    <property type="match status" value="1"/>
</dbReference>
<reference evidence="3 4" key="1">
    <citation type="journal article" date="2024" name="Commun. Biol.">
        <title>Comparative genomic analysis of thermophilic fungi reveals convergent evolutionary adaptations and gene losses.</title>
        <authorList>
            <person name="Steindorff A.S."/>
            <person name="Aguilar-Pontes M.V."/>
            <person name="Robinson A.J."/>
            <person name="Andreopoulos B."/>
            <person name="LaButti K."/>
            <person name="Kuo A."/>
            <person name="Mondo S."/>
            <person name="Riley R."/>
            <person name="Otillar R."/>
            <person name="Haridas S."/>
            <person name="Lipzen A."/>
            <person name="Grimwood J."/>
            <person name="Schmutz J."/>
            <person name="Clum A."/>
            <person name="Reid I.D."/>
            <person name="Moisan M.C."/>
            <person name="Butler G."/>
            <person name="Nguyen T.T.M."/>
            <person name="Dewar K."/>
            <person name="Conant G."/>
            <person name="Drula E."/>
            <person name="Henrissat B."/>
            <person name="Hansel C."/>
            <person name="Singer S."/>
            <person name="Hutchinson M.I."/>
            <person name="de Vries R.P."/>
            <person name="Natvig D.O."/>
            <person name="Powell A.J."/>
            <person name="Tsang A."/>
            <person name="Grigoriev I.V."/>
        </authorList>
    </citation>
    <scope>NUCLEOTIDE SEQUENCE [LARGE SCALE GENOMIC DNA]</scope>
    <source>
        <strain evidence="3 4">ATCC 24622</strain>
    </source>
</reference>
<dbReference type="PANTHER" id="PTHR42080:SF1">
    <property type="entry name" value="SRR1-LIKE DOMAIN-CONTAINING PROTEIN"/>
    <property type="match status" value="1"/>
</dbReference>
<proteinExistence type="predicted"/>
<name>A0ABR3VT89_9PEZI</name>
<dbReference type="Proteomes" id="UP001586593">
    <property type="component" value="Unassembled WGS sequence"/>
</dbReference>
<dbReference type="InterPro" id="IPR012942">
    <property type="entry name" value="SRR1-like"/>
</dbReference>
<comment type="caution">
    <text evidence="3">The sequence shown here is derived from an EMBL/GenBank/DDBJ whole genome shotgun (WGS) entry which is preliminary data.</text>
</comment>
<gene>
    <name evidence="3" type="ORF">VTK73DRAFT_1545</name>
</gene>
<feature type="region of interest" description="Disordered" evidence="1">
    <location>
        <begin position="1"/>
        <end position="77"/>
    </location>
</feature>
<evidence type="ECO:0000256" key="1">
    <source>
        <dbReference type="SAM" id="MobiDB-lite"/>
    </source>
</evidence>
<protein>
    <recommendedName>
        <fullName evidence="2">SRR1-like domain-containing protein</fullName>
    </recommendedName>
</protein>
<evidence type="ECO:0000313" key="3">
    <source>
        <dbReference type="EMBL" id="KAL1844898.1"/>
    </source>
</evidence>
<dbReference type="Pfam" id="PF07985">
    <property type="entry name" value="SRR1"/>
    <property type="match status" value="1"/>
</dbReference>
<keyword evidence="4" id="KW-1185">Reference proteome</keyword>
<accession>A0ABR3VT89</accession>
<dbReference type="EMBL" id="JAZHXJ010001387">
    <property type="protein sequence ID" value="KAL1844898.1"/>
    <property type="molecule type" value="Genomic_DNA"/>
</dbReference>
<feature type="domain" description="SRR1-like" evidence="2">
    <location>
        <begin position="108"/>
        <end position="278"/>
    </location>
</feature>
<evidence type="ECO:0000313" key="4">
    <source>
        <dbReference type="Proteomes" id="UP001586593"/>
    </source>
</evidence>
<sequence>MSTIGGTISVDSSSPQVGTTPWPADEDEPWIPVVRRKKQSKDPRRSRRSGAARAASSRLDGEEQQRQFETPPNPSPQLTLEQIARRHDRISTEWRAGACCAQLRSLVEKSLPSHVRLTRAVCLGIGSFEPVESVPMVARVAHVQLEAFRVMAELLEAHCGAPVQRIIQEPCFSPTDKQFCESLGFRVVDTPTAFDMIDGETLLYGIHLYIPTWAQALRKQLPGCWVGCRVDDCERYRDLQNQDIDIARIQAIDDTFDKMPFPQEKKGDFTFSDTVVYWAQR</sequence>
<feature type="compositionally biased region" description="Polar residues" evidence="1">
    <location>
        <begin position="1"/>
        <end position="19"/>
    </location>
</feature>
<feature type="compositionally biased region" description="Basic residues" evidence="1">
    <location>
        <begin position="34"/>
        <end position="50"/>
    </location>
</feature>
<evidence type="ECO:0000259" key="2">
    <source>
        <dbReference type="Pfam" id="PF07985"/>
    </source>
</evidence>